<organism evidence="2 3">
    <name type="scientific">Pterulicium gracile</name>
    <dbReference type="NCBI Taxonomy" id="1884261"/>
    <lineage>
        <taxon>Eukaryota</taxon>
        <taxon>Fungi</taxon>
        <taxon>Dikarya</taxon>
        <taxon>Basidiomycota</taxon>
        <taxon>Agaricomycotina</taxon>
        <taxon>Agaricomycetes</taxon>
        <taxon>Agaricomycetidae</taxon>
        <taxon>Agaricales</taxon>
        <taxon>Pleurotineae</taxon>
        <taxon>Pterulaceae</taxon>
        <taxon>Pterulicium</taxon>
    </lineage>
</organism>
<dbReference type="Pfam" id="PF00248">
    <property type="entry name" value="Aldo_ket_red"/>
    <property type="match status" value="1"/>
</dbReference>
<proteinExistence type="predicted"/>
<evidence type="ECO:0000313" key="3">
    <source>
        <dbReference type="Proteomes" id="UP000305067"/>
    </source>
</evidence>
<dbReference type="CDD" id="cd19101">
    <property type="entry name" value="AKR_unchar"/>
    <property type="match status" value="1"/>
</dbReference>
<dbReference type="Gene3D" id="3.20.20.100">
    <property type="entry name" value="NADP-dependent oxidoreductase domain"/>
    <property type="match status" value="1"/>
</dbReference>
<sequence length="337" mass="38239">MTFETFDFGPFTAPRIWTGLWQLSGNAWGSVPVPKIRQGMARHVEAGYTAFADHYGSAEIIFGQFRECLPDAERVVGATKWCLFRPVEPTMEVVRAAVLERIQRMRSQRVDLLQFHWNDYSDKRYLTALERLKDLQEEGLITSVGLCNFDSVRTDEICAQLGPDFIVTNQVQFSLIDTRPLHGMDHVCEKHGLKLLTYGTLCGGFLADRWLDQPEPDLYAGNLTPSQRKYLDMIVKAWGSWELFQSLLRVLRTIGDRHNGLSISNIATRWVLDHAFVGAVLIGVRLGLSEHADDNGRAFGFRLTDTDNQDIDVILHQSNSQRMITTIGDCGAEYRQL</sequence>
<dbReference type="PANTHER" id="PTHR43147:SF2">
    <property type="entry name" value="NADP-DEPENDENT OXIDOREDUCTASE DOMAIN-CONTAINING PROTEIN"/>
    <property type="match status" value="1"/>
</dbReference>
<dbReference type="OrthoDB" id="686384at2759"/>
<evidence type="ECO:0000259" key="1">
    <source>
        <dbReference type="Pfam" id="PF00248"/>
    </source>
</evidence>
<dbReference type="EMBL" id="ML178837">
    <property type="protein sequence ID" value="TFK98847.1"/>
    <property type="molecule type" value="Genomic_DNA"/>
</dbReference>
<dbReference type="STRING" id="1884261.A0A5C3QCF9"/>
<dbReference type="PANTHER" id="PTHR43147">
    <property type="entry name" value="PROTEIN TAS"/>
    <property type="match status" value="1"/>
</dbReference>
<dbReference type="SUPFAM" id="SSF51430">
    <property type="entry name" value="NAD(P)-linked oxidoreductase"/>
    <property type="match status" value="1"/>
</dbReference>
<dbReference type="InterPro" id="IPR023210">
    <property type="entry name" value="NADP_OxRdtase_dom"/>
</dbReference>
<evidence type="ECO:0000313" key="2">
    <source>
        <dbReference type="EMBL" id="TFK98847.1"/>
    </source>
</evidence>
<keyword evidence="3" id="KW-1185">Reference proteome</keyword>
<protein>
    <submittedName>
        <fullName evidence="2">NADP-dependent oxidoreductase domain-containing protein</fullName>
    </submittedName>
</protein>
<dbReference type="AlphaFoldDB" id="A0A5C3QCF9"/>
<name>A0A5C3QCF9_9AGAR</name>
<gene>
    <name evidence="2" type="ORF">BDV98DRAFT_572307</name>
</gene>
<accession>A0A5C3QCF9</accession>
<dbReference type="InterPro" id="IPR036812">
    <property type="entry name" value="NAD(P)_OxRdtase_dom_sf"/>
</dbReference>
<dbReference type="Proteomes" id="UP000305067">
    <property type="component" value="Unassembled WGS sequence"/>
</dbReference>
<feature type="domain" description="NADP-dependent oxidoreductase" evidence="1">
    <location>
        <begin position="16"/>
        <end position="314"/>
    </location>
</feature>
<reference evidence="2 3" key="1">
    <citation type="journal article" date="2019" name="Nat. Ecol. Evol.">
        <title>Megaphylogeny resolves global patterns of mushroom evolution.</title>
        <authorList>
            <person name="Varga T."/>
            <person name="Krizsan K."/>
            <person name="Foldi C."/>
            <person name="Dima B."/>
            <person name="Sanchez-Garcia M."/>
            <person name="Sanchez-Ramirez S."/>
            <person name="Szollosi G.J."/>
            <person name="Szarkandi J.G."/>
            <person name="Papp V."/>
            <person name="Albert L."/>
            <person name="Andreopoulos W."/>
            <person name="Angelini C."/>
            <person name="Antonin V."/>
            <person name="Barry K.W."/>
            <person name="Bougher N.L."/>
            <person name="Buchanan P."/>
            <person name="Buyck B."/>
            <person name="Bense V."/>
            <person name="Catcheside P."/>
            <person name="Chovatia M."/>
            <person name="Cooper J."/>
            <person name="Damon W."/>
            <person name="Desjardin D."/>
            <person name="Finy P."/>
            <person name="Geml J."/>
            <person name="Haridas S."/>
            <person name="Hughes K."/>
            <person name="Justo A."/>
            <person name="Karasinski D."/>
            <person name="Kautmanova I."/>
            <person name="Kiss B."/>
            <person name="Kocsube S."/>
            <person name="Kotiranta H."/>
            <person name="LaButti K.M."/>
            <person name="Lechner B.E."/>
            <person name="Liimatainen K."/>
            <person name="Lipzen A."/>
            <person name="Lukacs Z."/>
            <person name="Mihaltcheva S."/>
            <person name="Morgado L.N."/>
            <person name="Niskanen T."/>
            <person name="Noordeloos M.E."/>
            <person name="Ohm R.A."/>
            <person name="Ortiz-Santana B."/>
            <person name="Ovrebo C."/>
            <person name="Racz N."/>
            <person name="Riley R."/>
            <person name="Savchenko A."/>
            <person name="Shiryaev A."/>
            <person name="Soop K."/>
            <person name="Spirin V."/>
            <person name="Szebenyi C."/>
            <person name="Tomsovsky M."/>
            <person name="Tulloss R.E."/>
            <person name="Uehling J."/>
            <person name="Grigoriev I.V."/>
            <person name="Vagvolgyi C."/>
            <person name="Papp T."/>
            <person name="Martin F.M."/>
            <person name="Miettinen O."/>
            <person name="Hibbett D.S."/>
            <person name="Nagy L.G."/>
        </authorList>
    </citation>
    <scope>NUCLEOTIDE SEQUENCE [LARGE SCALE GENOMIC DNA]</scope>
    <source>
        <strain evidence="2 3">CBS 309.79</strain>
    </source>
</reference>